<protein>
    <submittedName>
        <fullName evidence="1">Uncharacterized protein</fullName>
    </submittedName>
</protein>
<dbReference type="InterPro" id="IPR013321">
    <property type="entry name" value="Arc_rbn_hlx_hlx"/>
</dbReference>
<dbReference type="EMBL" id="BK032573">
    <property type="protein sequence ID" value="DAF48760.1"/>
    <property type="molecule type" value="Genomic_DNA"/>
</dbReference>
<name>A0A8S5SCV5_9CAUD</name>
<dbReference type="GO" id="GO:0006355">
    <property type="term" value="P:regulation of DNA-templated transcription"/>
    <property type="evidence" value="ECO:0007669"/>
    <property type="project" value="InterPro"/>
</dbReference>
<dbReference type="InterPro" id="IPR010985">
    <property type="entry name" value="Ribbon_hlx_hlx"/>
</dbReference>
<sequence>MGEEKRTERVALRMAPSIKMAATELATKNGRSLSNYIEMLLRDKINENKK</sequence>
<accession>A0A8S5SCV5</accession>
<dbReference type="Gene3D" id="1.10.1220.10">
    <property type="entry name" value="Met repressor-like"/>
    <property type="match status" value="1"/>
</dbReference>
<evidence type="ECO:0000313" key="1">
    <source>
        <dbReference type="EMBL" id="DAF48760.1"/>
    </source>
</evidence>
<organism evidence="1">
    <name type="scientific">Siphoviridae sp. ctt1f11</name>
    <dbReference type="NCBI Taxonomy" id="2827959"/>
    <lineage>
        <taxon>Viruses</taxon>
        <taxon>Duplodnaviria</taxon>
        <taxon>Heunggongvirae</taxon>
        <taxon>Uroviricota</taxon>
        <taxon>Caudoviricetes</taxon>
    </lineage>
</organism>
<proteinExistence type="predicted"/>
<reference evidence="1" key="1">
    <citation type="journal article" date="2021" name="Proc. Natl. Acad. Sci. U.S.A.">
        <title>A Catalog of Tens of Thousands of Viruses from Human Metagenomes Reveals Hidden Associations with Chronic Diseases.</title>
        <authorList>
            <person name="Tisza M.J."/>
            <person name="Buck C.B."/>
        </authorList>
    </citation>
    <scope>NUCLEOTIDE SEQUENCE</scope>
    <source>
        <strain evidence="1">Ctt1f11</strain>
    </source>
</reference>
<dbReference type="SUPFAM" id="SSF47598">
    <property type="entry name" value="Ribbon-helix-helix"/>
    <property type="match status" value="1"/>
</dbReference>